<comment type="similarity">
    <text evidence="1">Belongs to the STXBP/unc-18/SEC1 family.</text>
</comment>
<dbReference type="InterPro" id="IPR043154">
    <property type="entry name" value="Sec-1-like_dom1"/>
</dbReference>
<dbReference type="AlphaFoldDB" id="A0A7R8ZBN4"/>
<name>A0A7R8ZBN4_TIMDO</name>
<organism evidence="2">
    <name type="scientific">Timema douglasi</name>
    <name type="common">Walking stick</name>
    <dbReference type="NCBI Taxonomy" id="61478"/>
    <lineage>
        <taxon>Eukaryota</taxon>
        <taxon>Metazoa</taxon>
        <taxon>Ecdysozoa</taxon>
        <taxon>Arthropoda</taxon>
        <taxon>Hexapoda</taxon>
        <taxon>Insecta</taxon>
        <taxon>Pterygota</taxon>
        <taxon>Neoptera</taxon>
        <taxon>Polyneoptera</taxon>
        <taxon>Phasmatodea</taxon>
        <taxon>Timematodea</taxon>
        <taxon>Timematoidea</taxon>
        <taxon>Timematidae</taxon>
        <taxon>Timema</taxon>
    </lineage>
</organism>
<dbReference type="Gene3D" id="3.40.50.2060">
    <property type="match status" value="1"/>
</dbReference>
<protein>
    <submittedName>
        <fullName evidence="2">Uncharacterized protein</fullName>
    </submittedName>
</protein>
<dbReference type="GO" id="GO:0016192">
    <property type="term" value="P:vesicle-mediated transport"/>
    <property type="evidence" value="ECO:0007669"/>
    <property type="project" value="InterPro"/>
</dbReference>
<evidence type="ECO:0000313" key="2">
    <source>
        <dbReference type="EMBL" id="CAD7203623.1"/>
    </source>
</evidence>
<dbReference type="Gene3D" id="3.90.830.10">
    <property type="entry name" value="Syntaxin Binding Protein 1, Chain A, domain 2"/>
    <property type="match status" value="1"/>
</dbReference>
<gene>
    <name evidence="2" type="ORF">TDIB3V08_LOCUS9790</name>
</gene>
<dbReference type="FunFam" id="3.40.50.2060:FF:000002">
    <property type="entry name" value="sec1 family domain-containing protein 1"/>
    <property type="match status" value="1"/>
</dbReference>
<reference evidence="2" key="1">
    <citation type="submission" date="2020-11" db="EMBL/GenBank/DDBJ databases">
        <authorList>
            <person name="Tran Van P."/>
        </authorList>
    </citation>
    <scope>NUCLEOTIDE SEQUENCE</scope>
</reference>
<dbReference type="Gene3D" id="1.25.40.60">
    <property type="match status" value="1"/>
</dbReference>
<dbReference type="EMBL" id="OA570892">
    <property type="protein sequence ID" value="CAD7203623.1"/>
    <property type="molecule type" value="Genomic_DNA"/>
</dbReference>
<dbReference type="PANTHER" id="PTHR11679">
    <property type="entry name" value="VESICLE PROTEIN SORTING-ASSOCIATED"/>
    <property type="match status" value="1"/>
</dbReference>
<dbReference type="SUPFAM" id="SSF56815">
    <property type="entry name" value="Sec1/munc18-like (SM) proteins"/>
    <property type="match status" value="1"/>
</dbReference>
<dbReference type="InterPro" id="IPR043127">
    <property type="entry name" value="Sec-1-like_dom3a"/>
</dbReference>
<accession>A0A7R8ZBN4</accession>
<dbReference type="InterPro" id="IPR036045">
    <property type="entry name" value="Sec1-like_sf"/>
</dbReference>
<dbReference type="InterPro" id="IPR027482">
    <property type="entry name" value="Sec1-like_dom2"/>
</dbReference>
<dbReference type="Gene3D" id="3.40.50.1910">
    <property type="match status" value="2"/>
</dbReference>
<dbReference type="InterPro" id="IPR001619">
    <property type="entry name" value="Sec1-like"/>
</dbReference>
<dbReference type="Pfam" id="PF00995">
    <property type="entry name" value="Sec1"/>
    <property type="match status" value="2"/>
</dbReference>
<proteinExistence type="inferred from homology"/>
<sequence length="787" mass="87658">MPGCGSQGLSSSRLLPSEEGAGLSSTELTVGLQQVQIILYLFRNGKFFCINGLFGLVAMLAKSFNGLLAVLRFNGDPSADSRLRVGNTAAYTRSSCLRPGNTPPPTQQTMLVFSTERIWLICHNIVSLAAVPGALKQMLNLNQPQSKLLASEPIWKILVYDRCGQDIISPLISIKELRELGVTLHVQLHSDRDPIPDVPAVYFCLPTEENLGRIGQDLQNNLYDIYHLNFISPISRQRLEDLASAALQSNCVSQIHKVYDQYLNFISLEDDMFVLKHQNSDNISYYAINRGEIKDTEMESIMDTIVDCLFSVFATLGTVPVIRSPRGNAAEMVAEKLDKKLRENLRDTRNSLFLMDATQTGHFSGPRGLWALRLFDQRSGWFENCPGNESRMSAPCCSFQRPLLIVLDRNVDMATPLHHTWTYQALAHDVLDLTLNRVVVEESAGRSAAGGTKAKTRACDLDSRDKFWGIDNESDAAFSMVSDNTAKLTSAVNSLPQLLEKKRLIDMHTTIATGILNVIKTRRLDTLFEFEEKIMSKAALDRSIMDLLTDSEAGNPEDKMRLFIIYYLCSHSMAEMAATPNQYVGGGTKTVSMFSKLVSQGSSFVMEGVKNLVVKRHNLPVTRIVDELMEMKASQETEDYRYFDPKQLRTSEGSQPPRTRTPFQEAIVFIVGGGNYIEYQNLADYTKSKAGGPTNKRVIYGSSTLNNAKQFLKQAMDTLATWSPRPWDASTQHLVIHEGAFLVGTRVELKILKVRPLLNTPPSVEVALRVSHSSLMSSDRMKPGSGD</sequence>
<evidence type="ECO:0000256" key="1">
    <source>
        <dbReference type="ARBA" id="ARBA00009884"/>
    </source>
</evidence>